<proteinExistence type="predicted"/>
<protein>
    <recommendedName>
        <fullName evidence="3">B box-type domain-containing protein</fullName>
    </recommendedName>
</protein>
<dbReference type="Proteomes" id="UP000076858">
    <property type="component" value="Unassembled WGS sequence"/>
</dbReference>
<evidence type="ECO:0008006" key="3">
    <source>
        <dbReference type="Google" id="ProtNLM"/>
    </source>
</evidence>
<comment type="caution">
    <text evidence="1">The sequence shown here is derived from an EMBL/GenBank/DDBJ whole genome shotgun (WGS) entry which is preliminary data.</text>
</comment>
<accession>A0A162RBW8</accession>
<name>A0A162RBW8_9CRUS</name>
<dbReference type="AlphaFoldDB" id="A0A162RBW8"/>
<sequence>MYFNSSLDCFSPTISDRSLWHPSNNHLFIVFSLAPLTALQHSLKQHGLRGGLRPFGGIAFQVLPYLTSVAAERDFIICWCLKIKKMENSETEKELRRALKYEEKKAKQREKRRLGPNAGTRAKGYGLFKKDRLFPQPDPENTNYVDCNNEEHGIKTSKEAREPQGILRLRVEKIQEEAHIENTYFETQSHKEIVPSDQSWSKRRENVDAGWDANRATYLKAFIRNLALSKSEICSSCHISITNLAVRCNTCRNILCPECDWVFHSKRPFHYRELFEKLSSRPLLPSECVNSAGPVEEKAVPVPLTVPSHCANCEHKGTIDLTAGSTCFFRKTKIISIAPPVLQMRMKIS</sequence>
<dbReference type="InterPro" id="IPR046349">
    <property type="entry name" value="C1-like_sf"/>
</dbReference>
<keyword evidence="2" id="KW-1185">Reference proteome</keyword>
<reference evidence="1 2" key="1">
    <citation type="submission" date="2016-03" db="EMBL/GenBank/DDBJ databases">
        <title>EvidentialGene: Evidence-directed Construction of Genes on Genomes.</title>
        <authorList>
            <person name="Gilbert D.G."/>
            <person name="Choi J.-H."/>
            <person name="Mockaitis K."/>
            <person name="Colbourne J."/>
            <person name="Pfrender M."/>
        </authorList>
    </citation>
    <scope>NUCLEOTIDE SEQUENCE [LARGE SCALE GENOMIC DNA]</scope>
    <source>
        <strain evidence="1 2">Xinb3</strain>
        <tissue evidence="1">Complete organism</tissue>
    </source>
</reference>
<evidence type="ECO:0000313" key="1">
    <source>
        <dbReference type="EMBL" id="KZS20388.1"/>
    </source>
</evidence>
<dbReference type="EMBL" id="LRGB01000198">
    <property type="protein sequence ID" value="KZS20388.1"/>
    <property type="molecule type" value="Genomic_DNA"/>
</dbReference>
<gene>
    <name evidence="1" type="ORF">APZ42_012935</name>
</gene>
<dbReference type="SUPFAM" id="SSF57889">
    <property type="entry name" value="Cysteine-rich domain"/>
    <property type="match status" value="1"/>
</dbReference>
<evidence type="ECO:0000313" key="2">
    <source>
        <dbReference type="Proteomes" id="UP000076858"/>
    </source>
</evidence>
<organism evidence="1 2">
    <name type="scientific">Daphnia magna</name>
    <dbReference type="NCBI Taxonomy" id="35525"/>
    <lineage>
        <taxon>Eukaryota</taxon>
        <taxon>Metazoa</taxon>
        <taxon>Ecdysozoa</taxon>
        <taxon>Arthropoda</taxon>
        <taxon>Crustacea</taxon>
        <taxon>Branchiopoda</taxon>
        <taxon>Diplostraca</taxon>
        <taxon>Cladocera</taxon>
        <taxon>Anomopoda</taxon>
        <taxon>Daphniidae</taxon>
        <taxon>Daphnia</taxon>
    </lineage>
</organism>